<dbReference type="Gene3D" id="1.10.1040.10">
    <property type="entry name" value="N-(1-d-carboxylethyl)-l-norvaline Dehydrogenase, domain 2"/>
    <property type="match status" value="1"/>
</dbReference>
<dbReference type="InterPro" id="IPR051265">
    <property type="entry name" value="HIBADH-related_NP60_sf"/>
</dbReference>
<dbReference type="RefSeq" id="WP_184665798.1">
    <property type="nucleotide sequence ID" value="NZ_BAABAI010000004.1"/>
</dbReference>
<dbReference type="InterPro" id="IPR048666">
    <property type="entry name" value="RedAm-like_C"/>
</dbReference>
<evidence type="ECO:0000259" key="5">
    <source>
        <dbReference type="Pfam" id="PF21761"/>
    </source>
</evidence>
<accession>A0A7W7SYD7</accession>
<keyword evidence="3" id="KW-1133">Transmembrane helix</keyword>
<dbReference type="InterPro" id="IPR036291">
    <property type="entry name" value="NAD(P)-bd_dom_sf"/>
</dbReference>
<dbReference type="SUPFAM" id="SSF51735">
    <property type="entry name" value="NAD(P)-binding Rossmann-fold domains"/>
    <property type="match status" value="1"/>
</dbReference>
<keyword evidence="3" id="KW-0472">Membrane</keyword>
<dbReference type="Pfam" id="PF03446">
    <property type="entry name" value="NAD_binding_2"/>
    <property type="match status" value="1"/>
</dbReference>
<name>A0A7W7SYD7_9PSEU</name>
<dbReference type="Pfam" id="PF21761">
    <property type="entry name" value="RedAm-like_C"/>
    <property type="match status" value="1"/>
</dbReference>
<gene>
    <name evidence="6" type="ORF">F4559_000310</name>
</gene>
<evidence type="ECO:0000256" key="1">
    <source>
        <dbReference type="ARBA" id="ARBA00009080"/>
    </source>
</evidence>
<keyword evidence="7" id="KW-1185">Reference proteome</keyword>
<feature type="domain" description="NADPH-dependent reductive aminase-like C-terminal" evidence="5">
    <location>
        <begin position="160"/>
        <end position="286"/>
    </location>
</feature>
<organism evidence="6 7">
    <name type="scientific">Saccharothrix violaceirubra</name>
    <dbReference type="NCBI Taxonomy" id="413306"/>
    <lineage>
        <taxon>Bacteria</taxon>
        <taxon>Bacillati</taxon>
        <taxon>Actinomycetota</taxon>
        <taxon>Actinomycetes</taxon>
        <taxon>Pseudonocardiales</taxon>
        <taxon>Pseudonocardiaceae</taxon>
        <taxon>Saccharothrix</taxon>
    </lineage>
</organism>
<dbReference type="Gene3D" id="3.40.50.720">
    <property type="entry name" value="NAD(P)-binding Rossmann-like Domain"/>
    <property type="match status" value="1"/>
</dbReference>
<comment type="caution">
    <text evidence="6">The sequence shown here is derived from an EMBL/GenBank/DDBJ whole genome shotgun (WGS) entry which is preliminary data.</text>
</comment>
<evidence type="ECO:0000259" key="4">
    <source>
        <dbReference type="Pfam" id="PF03446"/>
    </source>
</evidence>
<dbReference type="PANTHER" id="PTHR43580:SF2">
    <property type="entry name" value="CYTOKINE-LIKE NUCLEAR FACTOR N-PAC"/>
    <property type="match status" value="1"/>
</dbReference>
<dbReference type="PANTHER" id="PTHR43580">
    <property type="entry name" value="OXIDOREDUCTASE GLYR1-RELATED"/>
    <property type="match status" value="1"/>
</dbReference>
<sequence length="286" mass="30200">MTDSRTPLTLIGLGPMGQGMVKLWLAAGHAVTVWNRTRSRADDVLAAGAVWAERADAVAANRLIVLSLTDYRAADAVLDGLDLTGKVVVNLSSDTPDRTREAAEAVAARGGTLLVGGLMVPAPLLGTEAAYAFYSGPEDVFAEYRDTLALLGRTDYLGADPVPAQLHYQAQLDLFLTVLAGMLHAFALVGTAGVSAKDFAPYMRETLDTMSFYLDETVTSVDSGQHPGDLANITMMGATTDHIVAASEDAGLDAGLPKAVQDLYHRAIAAGRGGENWTALVDLIRR</sequence>
<dbReference type="InterPro" id="IPR015815">
    <property type="entry name" value="HIBADH-related"/>
</dbReference>
<dbReference type="GO" id="GO:0050661">
    <property type="term" value="F:NADP binding"/>
    <property type="evidence" value="ECO:0007669"/>
    <property type="project" value="InterPro"/>
</dbReference>
<feature type="domain" description="6-phosphogluconate dehydrogenase NADP-binding" evidence="4">
    <location>
        <begin position="9"/>
        <end position="115"/>
    </location>
</feature>
<dbReference type="GO" id="GO:0016491">
    <property type="term" value="F:oxidoreductase activity"/>
    <property type="evidence" value="ECO:0007669"/>
    <property type="project" value="UniProtKB-KW"/>
</dbReference>
<protein>
    <submittedName>
        <fullName evidence="6">3-hydroxyisobutyrate dehydrogenase-like beta-hydroxyacid dehydrogenase</fullName>
    </submittedName>
</protein>
<evidence type="ECO:0000313" key="7">
    <source>
        <dbReference type="Proteomes" id="UP000542674"/>
    </source>
</evidence>
<dbReference type="AlphaFoldDB" id="A0A7W7SYD7"/>
<keyword evidence="3" id="KW-0812">Transmembrane</keyword>
<dbReference type="Proteomes" id="UP000542674">
    <property type="component" value="Unassembled WGS sequence"/>
</dbReference>
<dbReference type="InterPro" id="IPR006115">
    <property type="entry name" value="6PGDH_NADP-bd"/>
</dbReference>
<dbReference type="PIRSF" id="PIRSF000103">
    <property type="entry name" value="HIBADH"/>
    <property type="match status" value="1"/>
</dbReference>
<comment type="similarity">
    <text evidence="1">Belongs to the HIBADH-related family.</text>
</comment>
<feature type="transmembrane region" description="Helical" evidence="3">
    <location>
        <begin position="174"/>
        <end position="194"/>
    </location>
</feature>
<dbReference type="EMBL" id="JACHJS010000001">
    <property type="protein sequence ID" value="MBB4962951.1"/>
    <property type="molecule type" value="Genomic_DNA"/>
</dbReference>
<reference evidence="6 7" key="1">
    <citation type="submission" date="2020-08" db="EMBL/GenBank/DDBJ databases">
        <title>Sequencing the genomes of 1000 actinobacteria strains.</title>
        <authorList>
            <person name="Klenk H.-P."/>
        </authorList>
    </citation>
    <scope>NUCLEOTIDE SEQUENCE [LARGE SCALE GENOMIC DNA]</scope>
    <source>
        <strain evidence="6 7">DSM 45084</strain>
    </source>
</reference>
<evidence type="ECO:0000256" key="2">
    <source>
        <dbReference type="ARBA" id="ARBA00023002"/>
    </source>
</evidence>
<evidence type="ECO:0000256" key="3">
    <source>
        <dbReference type="SAM" id="Phobius"/>
    </source>
</evidence>
<evidence type="ECO:0000313" key="6">
    <source>
        <dbReference type="EMBL" id="MBB4962951.1"/>
    </source>
</evidence>
<proteinExistence type="inferred from homology"/>
<dbReference type="InterPro" id="IPR013328">
    <property type="entry name" value="6PGD_dom2"/>
</dbReference>
<keyword evidence="2" id="KW-0560">Oxidoreductase</keyword>